<reference evidence="9" key="1">
    <citation type="journal article" date="2019" name="Int. J. Syst. Evol. Microbiol.">
        <title>The Global Catalogue of Microorganisms (GCM) 10K type strain sequencing project: providing services to taxonomists for standard genome sequencing and annotation.</title>
        <authorList>
            <consortium name="The Broad Institute Genomics Platform"/>
            <consortium name="The Broad Institute Genome Sequencing Center for Infectious Disease"/>
            <person name="Wu L."/>
            <person name="Ma J."/>
        </authorList>
    </citation>
    <scope>NUCLEOTIDE SEQUENCE [LARGE SCALE GENOMIC DNA]</scope>
    <source>
        <strain evidence="9">KCTC 42182</strain>
    </source>
</reference>
<accession>A0ABV7VC66</accession>
<feature type="transmembrane region" description="Helical" evidence="7">
    <location>
        <begin position="357"/>
        <end position="382"/>
    </location>
</feature>
<keyword evidence="3" id="KW-0813">Transport</keyword>
<dbReference type="PANTHER" id="PTHR12778">
    <property type="entry name" value="SOLUTE CARRIER FAMILY 33 ACETYL-COA TRANSPORTER -RELATED"/>
    <property type="match status" value="1"/>
</dbReference>
<organism evidence="8 9">
    <name type="scientific">Ferrovibrio xuzhouensis</name>
    <dbReference type="NCBI Taxonomy" id="1576914"/>
    <lineage>
        <taxon>Bacteria</taxon>
        <taxon>Pseudomonadati</taxon>
        <taxon>Pseudomonadota</taxon>
        <taxon>Alphaproteobacteria</taxon>
        <taxon>Rhodospirillales</taxon>
        <taxon>Rhodospirillaceae</taxon>
        <taxon>Ferrovibrio</taxon>
    </lineage>
</organism>
<evidence type="ECO:0000256" key="1">
    <source>
        <dbReference type="ARBA" id="ARBA00004141"/>
    </source>
</evidence>
<evidence type="ECO:0000256" key="6">
    <source>
        <dbReference type="ARBA" id="ARBA00023136"/>
    </source>
</evidence>
<dbReference type="PANTHER" id="PTHR12778:SF10">
    <property type="entry name" value="MAJOR FACILITATOR SUPERFAMILY DOMAIN-CONTAINING PROTEIN 3"/>
    <property type="match status" value="1"/>
</dbReference>
<dbReference type="Pfam" id="PF13000">
    <property type="entry name" value="Acatn"/>
    <property type="match status" value="1"/>
</dbReference>
<evidence type="ECO:0000256" key="5">
    <source>
        <dbReference type="ARBA" id="ARBA00022989"/>
    </source>
</evidence>
<dbReference type="RefSeq" id="WP_379721359.1">
    <property type="nucleotide sequence ID" value="NZ_JBHRYJ010000001.1"/>
</dbReference>
<dbReference type="EMBL" id="JBHRYJ010000001">
    <property type="protein sequence ID" value="MFC3674421.1"/>
    <property type="molecule type" value="Genomic_DNA"/>
</dbReference>
<feature type="transmembrane region" description="Helical" evidence="7">
    <location>
        <begin position="189"/>
        <end position="209"/>
    </location>
</feature>
<dbReference type="SUPFAM" id="SSF103473">
    <property type="entry name" value="MFS general substrate transporter"/>
    <property type="match status" value="1"/>
</dbReference>
<evidence type="ECO:0000256" key="3">
    <source>
        <dbReference type="ARBA" id="ARBA00022448"/>
    </source>
</evidence>
<feature type="transmembrane region" description="Helical" evidence="7">
    <location>
        <begin position="98"/>
        <end position="116"/>
    </location>
</feature>
<protein>
    <submittedName>
        <fullName evidence="8">AmpG family muropeptide MFS transporter</fullName>
    </submittedName>
</protein>
<comment type="similarity">
    <text evidence="2">Belongs to the major facilitator superfamily.</text>
</comment>
<dbReference type="InterPro" id="IPR004752">
    <property type="entry name" value="AmpG_permease/AT-1"/>
</dbReference>
<evidence type="ECO:0000256" key="4">
    <source>
        <dbReference type="ARBA" id="ARBA00022692"/>
    </source>
</evidence>
<dbReference type="Gene3D" id="1.20.1250.20">
    <property type="entry name" value="MFS general substrate transporter like domains"/>
    <property type="match status" value="2"/>
</dbReference>
<gene>
    <name evidence="8" type="ORF">ACFOOQ_02635</name>
</gene>
<evidence type="ECO:0000313" key="8">
    <source>
        <dbReference type="EMBL" id="MFC3674421.1"/>
    </source>
</evidence>
<feature type="transmembrane region" description="Helical" evidence="7">
    <location>
        <begin position="306"/>
        <end position="324"/>
    </location>
</feature>
<comment type="subcellular location">
    <subcellularLocation>
        <location evidence="1">Membrane</location>
        <topology evidence="1">Multi-pass membrane protein</topology>
    </subcellularLocation>
</comment>
<sequence length="464" mass="49405">MTPKRAIAARLRAWVSAFAVYRDRRIMAIVLLGFASGLPLALTGQTLQAWLTESGASLQSIGLFALVGVPYTLKFLWAPLVDRLPLPGFTHLLGRRRGWLVFAQILLIAAIAALALSNPAGALVATAFCAVAVAFASATQDIVIDAWRVEILEERQLAAGAAAIVFGYRIGMLVSSAGALFLATLFAWPLVYAAMAAALLVGVITVLLIGEPASKPRGDADRRFAEATAWLQARPHLSGPLARLLAWFYASAAGPFLQFMSRKGWVGILLFVMLYKLGDSLAGTLATSFYLQTGFSKAEIAEVGKLYGFGATMIGLFLGGWLMQAAGLYRALWVCGILQMLSNLMFAALALHGHDVWFLALTVGLENLAGGMGTAALVAYLSALCDIAYTATQYALLSSLTAVARTVLSSYAGFLAAPLGWPLFFVFTTVAAIPGLLLLAWLTRRGAATRIERKPGDTPLLAED</sequence>
<feature type="transmembrane region" description="Helical" evidence="7">
    <location>
        <begin position="331"/>
        <end position="351"/>
    </location>
</feature>
<keyword evidence="6 7" id="KW-0472">Membrane</keyword>
<feature type="transmembrane region" description="Helical" evidence="7">
    <location>
        <begin position="423"/>
        <end position="443"/>
    </location>
</feature>
<dbReference type="InterPro" id="IPR036259">
    <property type="entry name" value="MFS_trans_sf"/>
</dbReference>
<keyword evidence="9" id="KW-1185">Reference proteome</keyword>
<evidence type="ECO:0000313" key="9">
    <source>
        <dbReference type="Proteomes" id="UP001595711"/>
    </source>
</evidence>
<feature type="transmembrane region" description="Helical" evidence="7">
    <location>
        <begin position="26"/>
        <end position="44"/>
    </location>
</feature>
<dbReference type="CDD" id="cd17486">
    <property type="entry name" value="MFS_AmpG_like"/>
    <property type="match status" value="1"/>
</dbReference>
<feature type="transmembrane region" description="Helical" evidence="7">
    <location>
        <begin position="394"/>
        <end position="417"/>
    </location>
</feature>
<comment type="caution">
    <text evidence="8">The sequence shown here is derived from an EMBL/GenBank/DDBJ whole genome shotgun (WGS) entry which is preliminary data.</text>
</comment>
<name>A0ABV7VC66_9PROT</name>
<feature type="transmembrane region" description="Helical" evidence="7">
    <location>
        <begin position="156"/>
        <end position="183"/>
    </location>
</feature>
<keyword evidence="5 7" id="KW-1133">Transmembrane helix</keyword>
<dbReference type="InterPro" id="IPR024371">
    <property type="entry name" value="AcetylCoA_trans_1-like"/>
</dbReference>
<proteinExistence type="inferred from homology"/>
<feature type="transmembrane region" description="Helical" evidence="7">
    <location>
        <begin position="265"/>
        <end position="286"/>
    </location>
</feature>
<dbReference type="InterPro" id="IPR011701">
    <property type="entry name" value="MFS"/>
</dbReference>
<feature type="transmembrane region" description="Helical" evidence="7">
    <location>
        <begin position="122"/>
        <end position="144"/>
    </location>
</feature>
<dbReference type="Proteomes" id="UP001595711">
    <property type="component" value="Unassembled WGS sequence"/>
</dbReference>
<evidence type="ECO:0000256" key="2">
    <source>
        <dbReference type="ARBA" id="ARBA00008335"/>
    </source>
</evidence>
<feature type="transmembrane region" description="Helical" evidence="7">
    <location>
        <begin position="56"/>
        <end position="77"/>
    </location>
</feature>
<evidence type="ECO:0000256" key="7">
    <source>
        <dbReference type="SAM" id="Phobius"/>
    </source>
</evidence>
<keyword evidence="4 7" id="KW-0812">Transmembrane</keyword>
<dbReference type="NCBIfam" id="TIGR00901">
    <property type="entry name" value="2A0125"/>
    <property type="match status" value="1"/>
</dbReference>
<dbReference type="Pfam" id="PF07690">
    <property type="entry name" value="MFS_1"/>
    <property type="match status" value="1"/>
</dbReference>